<evidence type="ECO:0000313" key="2">
    <source>
        <dbReference type="EMBL" id="KOS07018.1"/>
    </source>
</evidence>
<gene>
    <name evidence="2" type="ORF">AM493_13985</name>
</gene>
<dbReference type="Pfam" id="PF13274">
    <property type="entry name" value="SocA_Panacea"/>
    <property type="match status" value="1"/>
</dbReference>
<reference evidence="2 3" key="1">
    <citation type="submission" date="2015-08" db="EMBL/GenBank/DDBJ databases">
        <title>Whole genome sequence of Flavobacterium akiainvivens IK-1T, from decaying Wikstroemia oahuensis, an endemic Hawaiian shrub.</title>
        <authorList>
            <person name="Wan X."/>
            <person name="Hou S."/>
            <person name="Saito J."/>
            <person name="Donachie S."/>
        </authorList>
    </citation>
    <scope>NUCLEOTIDE SEQUENCE [LARGE SCALE GENOMIC DNA]</scope>
    <source>
        <strain evidence="2 3">IK-1</strain>
    </source>
</reference>
<evidence type="ECO:0000259" key="1">
    <source>
        <dbReference type="Pfam" id="PF13274"/>
    </source>
</evidence>
<dbReference type="InterPro" id="IPR025272">
    <property type="entry name" value="SocA_Panacea"/>
</dbReference>
<protein>
    <recommendedName>
        <fullName evidence="1">Antitoxin SocA-like Panacea domain-containing protein</fullName>
    </recommendedName>
</protein>
<keyword evidence="3" id="KW-1185">Reference proteome</keyword>
<comment type="caution">
    <text evidence="2">The sequence shown here is derived from an EMBL/GenBank/DDBJ whole genome shotgun (WGS) entry which is preliminary data.</text>
</comment>
<name>A0A0M8MJU7_9FLAO</name>
<dbReference type="Proteomes" id="UP000037755">
    <property type="component" value="Unassembled WGS sequence"/>
</dbReference>
<dbReference type="PATRIC" id="fig|1202724.3.peg.2904"/>
<accession>A0A0M8MJU7</accession>
<organism evidence="2 3">
    <name type="scientific">Flavobacterium akiainvivens</name>
    <dbReference type="NCBI Taxonomy" id="1202724"/>
    <lineage>
        <taxon>Bacteria</taxon>
        <taxon>Pseudomonadati</taxon>
        <taxon>Bacteroidota</taxon>
        <taxon>Flavobacteriia</taxon>
        <taxon>Flavobacteriales</taxon>
        <taxon>Flavobacteriaceae</taxon>
        <taxon>Flavobacterium</taxon>
    </lineage>
</organism>
<dbReference type="OrthoDB" id="9799173at2"/>
<dbReference type="EMBL" id="LIYD01000005">
    <property type="protein sequence ID" value="KOS07018.1"/>
    <property type="molecule type" value="Genomic_DNA"/>
</dbReference>
<feature type="domain" description="Antitoxin SocA-like Panacea" evidence="1">
    <location>
        <begin position="27"/>
        <end position="124"/>
    </location>
</feature>
<evidence type="ECO:0000313" key="3">
    <source>
        <dbReference type="Proteomes" id="UP000037755"/>
    </source>
</evidence>
<proteinExistence type="predicted"/>
<sequence>MMYNPATIANYFIKKHQEDGTLTPMKLIKLTYIAYGWYLALRDGKHLVSEKPQAWDLGPVMPTLYHNLKKYGKEKVTEPIVENKAKSEVITDEDAYFLDFIWERYGNYNGVKLSAITHTDGTPWTEVYPKGTNLEIPDDLIEKHYKGIMEKALGETA</sequence>
<dbReference type="AlphaFoldDB" id="A0A0M8MJU7"/>